<comment type="similarity">
    <text evidence="1">Belongs to the thioesterase PaaI family.</text>
</comment>
<evidence type="ECO:0000256" key="1">
    <source>
        <dbReference type="ARBA" id="ARBA00008324"/>
    </source>
</evidence>
<feature type="domain" description="Thioesterase" evidence="3">
    <location>
        <begin position="65"/>
        <end position="141"/>
    </location>
</feature>
<name>R7ZQZ4_9BACT</name>
<dbReference type="Proteomes" id="UP000013909">
    <property type="component" value="Unassembled WGS sequence"/>
</dbReference>
<dbReference type="GO" id="GO:0005829">
    <property type="term" value="C:cytosol"/>
    <property type="evidence" value="ECO:0007669"/>
    <property type="project" value="TreeGrafter"/>
</dbReference>
<gene>
    <name evidence="4" type="ORF">ADIS_2884</name>
</gene>
<organism evidence="4 5">
    <name type="scientific">Lunatimonas lonarensis</name>
    <dbReference type="NCBI Taxonomy" id="1232681"/>
    <lineage>
        <taxon>Bacteria</taxon>
        <taxon>Pseudomonadati</taxon>
        <taxon>Bacteroidota</taxon>
        <taxon>Cytophagia</taxon>
        <taxon>Cytophagales</taxon>
        <taxon>Cyclobacteriaceae</taxon>
    </lineage>
</organism>
<evidence type="ECO:0000313" key="4">
    <source>
        <dbReference type="EMBL" id="EON76434.1"/>
    </source>
</evidence>
<accession>R7ZQZ4</accession>
<dbReference type="PATRIC" id="fig|1288963.3.peg.2872"/>
<evidence type="ECO:0000256" key="2">
    <source>
        <dbReference type="ARBA" id="ARBA00022801"/>
    </source>
</evidence>
<dbReference type="NCBIfam" id="TIGR00369">
    <property type="entry name" value="unchar_dom_1"/>
    <property type="match status" value="1"/>
</dbReference>
<dbReference type="InterPro" id="IPR006683">
    <property type="entry name" value="Thioestr_dom"/>
</dbReference>
<dbReference type="AlphaFoldDB" id="R7ZQZ4"/>
<dbReference type="SUPFAM" id="SSF54637">
    <property type="entry name" value="Thioesterase/thiol ester dehydrase-isomerase"/>
    <property type="match status" value="1"/>
</dbReference>
<comment type="caution">
    <text evidence="4">The sequence shown here is derived from an EMBL/GenBank/DDBJ whole genome shotgun (WGS) entry which is preliminary data.</text>
</comment>
<dbReference type="InterPro" id="IPR029069">
    <property type="entry name" value="HotDog_dom_sf"/>
</dbReference>
<dbReference type="PANTHER" id="PTHR43240">
    <property type="entry name" value="1,4-DIHYDROXY-2-NAPHTHOYL-COA THIOESTERASE 1"/>
    <property type="match status" value="1"/>
</dbReference>
<protein>
    <recommendedName>
        <fullName evidence="3">Thioesterase domain-containing protein</fullName>
    </recommendedName>
</protein>
<evidence type="ECO:0000259" key="3">
    <source>
        <dbReference type="Pfam" id="PF03061"/>
    </source>
</evidence>
<keyword evidence="2" id="KW-0378">Hydrolase</keyword>
<evidence type="ECO:0000313" key="5">
    <source>
        <dbReference type="Proteomes" id="UP000013909"/>
    </source>
</evidence>
<proteinExistence type="inferred from homology"/>
<sequence length="154" mass="16938">MKPGSKKKLLYDKNMIFRSKPDLDFLNKMGQNTMVEHLGIKFTAVGDDYLEATMPVTDKTKQPLGLLHGGANVVLAETLGSVAGMLVIDPTKQFCVGLEINANHLKSVREGVVTGIVKPVHIGKNTQVWEIKIHTSEKKLSCISRLTLAVLEKK</sequence>
<keyword evidence="5" id="KW-1185">Reference proteome</keyword>
<dbReference type="CDD" id="cd03443">
    <property type="entry name" value="PaaI_thioesterase"/>
    <property type="match status" value="1"/>
</dbReference>
<dbReference type="PANTHER" id="PTHR43240:SF5">
    <property type="entry name" value="1,4-DIHYDROXY-2-NAPHTHOYL-COA THIOESTERASE 1"/>
    <property type="match status" value="1"/>
</dbReference>
<reference evidence="4 5" key="1">
    <citation type="submission" date="2013-02" db="EMBL/GenBank/DDBJ databases">
        <title>A novel strain isolated from Lonar lake, Maharashtra, India.</title>
        <authorList>
            <person name="Singh A."/>
        </authorList>
    </citation>
    <scope>NUCLEOTIDE SEQUENCE [LARGE SCALE GENOMIC DNA]</scope>
    <source>
        <strain evidence="4 5">AK24</strain>
    </source>
</reference>
<dbReference type="InterPro" id="IPR003736">
    <property type="entry name" value="PAAI_dom"/>
</dbReference>
<dbReference type="GO" id="GO:0061522">
    <property type="term" value="F:1,4-dihydroxy-2-naphthoyl-CoA thioesterase activity"/>
    <property type="evidence" value="ECO:0007669"/>
    <property type="project" value="TreeGrafter"/>
</dbReference>
<dbReference type="Pfam" id="PF03061">
    <property type="entry name" value="4HBT"/>
    <property type="match status" value="1"/>
</dbReference>
<dbReference type="EMBL" id="AQHR01000085">
    <property type="protein sequence ID" value="EON76434.1"/>
    <property type="molecule type" value="Genomic_DNA"/>
</dbReference>
<dbReference type="STRING" id="1232681.ADIS_2884"/>
<dbReference type="Gene3D" id="3.10.129.10">
    <property type="entry name" value="Hotdog Thioesterase"/>
    <property type="match status" value="1"/>
</dbReference>